<dbReference type="GO" id="GO:0051015">
    <property type="term" value="F:actin filament binding"/>
    <property type="evidence" value="ECO:0007669"/>
    <property type="project" value="TreeGrafter"/>
</dbReference>
<protein>
    <recommendedName>
        <fullName evidence="2">Calponin-homology (CH) domain-containing protein</fullName>
    </recommendedName>
</protein>
<dbReference type="PANTHER" id="PTHR46756:SF18">
    <property type="entry name" value="GAS2-LIKE PROTEIN PICKLED EGGS"/>
    <property type="match status" value="1"/>
</dbReference>
<dbReference type="SUPFAM" id="SSF47576">
    <property type="entry name" value="Calponin-homology domain, CH-domain"/>
    <property type="match status" value="1"/>
</dbReference>
<evidence type="ECO:0000259" key="2">
    <source>
        <dbReference type="PROSITE" id="PS50021"/>
    </source>
</evidence>
<dbReference type="RefSeq" id="XP_028885381.1">
    <property type="nucleotide sequence ID" value="XM_029023357.1"/>
</dbReference>
<dbReference type="STRING" id="67003.A0A1X0P353"/>
<gene>
    <name evidence="3" type="ORF">TM35_000063200</name>
</gene>
<dbReference type="Proteomes" id="UP000192257">
    <property type="component" value="Unassembled WGS sequence"/>
</dbReference>
<proteinExistence type="predicted"/>
<dbReference type="PROSITE" id="PS50021">
    <property type="entry name" value="CH"/>
    <property type="match status" value="1"/>
</dbReference>
<dbReference type="OrthoDB" id="21595at2759"/>
<dbReference type="VEuPathDB" id="TriTrypDB:TM35_000063200"/>
<feature type="compositionally biased region" description="Low complexity" evidence="1">
    <location>
        <begin position="450"/>
        <end position="459"/>
    </location>
</feature>
<dbReference type="SMART" id="SM00033">
    <property type="entry name" value="CH"/>
    <property type="match status" value="1"/>
</dbReference>
<dbReference type="EMBL" id="NBCO01000006">
    <property type="protein sequence ID" value="ORC91315.1"/>
    <property type="molecule type" value="Genomic_DNA"/>
</dbReference>
<keyword evidence="4" id="KW-1185">Reference proteome</keyword>
<dbReference type="GO" id="GO:0051764">
    <property type="term" value="P:actin crosslink formation"/>
    <property type="evidence" value="ECO:0007669"/>
    <property type="project" value="TreeGrafter"/>
</dbReference>
<reference evidence="3 4" key="1">
    <citation type="submission" date="2017-03" db="EMBL/GenBank/DDBJ databases">
        <title>An alternative strategy for trypanosome survival in the mammalian bloodstream revealed through genome and transcriptome analysis of the ubiquitous bovine parasite Trypanosoma (Megatrypanum) theileri.</title>
        <authorList>
            <person name="Kelly S."/>
            <person name="Ivens A."/>
            <person name="Mott A."/>
            <person name="O'Neill E."/>
            <person name="Emms D."/>
            <person name="Macleod O."/>
            <person name="Voorheis P."/>
            <person name="Matthews J."/>
            <person name="Matthews K."/>
            <person name="Carrington M."/>
        </authorList>
    </citation>
    <scope>NUCLEOTIDE SEQUENCE [LARGE SCALE GENOMIC DNA]</scope>
    <source>
        <strain evidence="3">Edinburgh</strain>
    </source>
</reference>
<feature type="domain" description="Calponin-homology (CH)" evidence="2">
    <location>
        <begin position="200"/>
        <end position="315"/>
    </location>
</feature>
<feature type="region of interest" description="Disordered" evidence="1">
    <location>
        <begin position="501"/>
        <end position="544"/>
    </location>
</feature>
<dbReference type="GO" id="GO:0008093">
    <property type="term" value="F:cytoskeletal anchor activity"/>
    <property type="evidence" value="ECO:0007669"/>
    <property type="project" value="TreeGrafter"/>
</dbReference>
<sequence length="639" mass="71284">MSTVSFTESDKNDLREFYRIYDFAKVNSVDHTVETCIDRNITPQQLFEDLYKLHHVTQLPDRLAAAQRLRDAVPTATDEDVESVLRHSEMSQLAECDALRALRRRLGVKSNTSLLPLSLSSTLLSTTNTTATTSIQQSMPLKKVTVSSSQDAPSTTAAIPSKTTTITTTTTTAIIDNGDDNSGGRVKQLNAGPTRAVMDEIMTAECRDWVAQVVGDVFNADVLKSENFVDSLRSGVVLLVLLQKLRDPPVPDNELKIPKRSIGFFARDNVISFLKEARKTYDLVEAQLFTDSDLCDGKNDRAVVTCLLSIARIAYTRGSTKLAPAMIMYEQEIDAKMKNVTQQQIDEVILAAEASESASDVLEEEEEECVEKEKEPQPSIIPVVNEDVQITESPTPIKEKEKGEKNENIEVDHIINPISNVNPVEPLTSIKEPDDLATEGGRDENEKETGMTMTETTNTPAKGSDDTSPVDIQIDKKEKEELKDKKTGRIFYLRGGAIGEDLEKLPTTPPKSLQRPTSSQLSPRARSGNVNISTTQTTQAPPKYRPRRWDEIDTVLSIVVNAHFTQHPLSQIRFRRLSSTAGEYVVYHRALGHKRLLYARIIQGKLMIRPTANNSGGAPTWMDLQQWLDRYEKELEVQK</sequence>
<evidence type="ECO:0000313" key="4">
    <source>
        <dbReference type="Proteomes" id="UP000192257"/>
    </source>
</evidence>
<dbReference type="GeneID" id="39983137"/>
<dbReference type="InterPro" id="IPR036872">
    <property type="entry name" value="CH_dom_sf"/>
</dbReference>
<dbReference type="PANTHER" id="PTHR46756">
    <property type="entry name" value="TRANSGELIN"/>
    <property type="match status" value="1"/>
</dbReference>
<comment type="caution">
    <text evidence="3">The sequence shown here is derived from an EMBL/GenBank/DDBJ whole genome shotgun (WGS) entry which is preliminary data.</text>
</comment>
<dbReference type="Gene3D" id="1.10.418.10">
    <property type="entry name" value="Calponin-like domain"/>
    <property type="match status" value="1"/>
</dbReference>
<accession>A0A1X0P353</accession>
<feature type="compositionally biased region" description="Basic and acidic residues" evidence="1">
    <location>
        <begin position="440"/>
        <end position="449"/>
    </location>
</feature>
<name>A0A1X0P353_9TRYP</name>
<feature type="compositionally biased region" description="Polar residues" evidence="1">
    <location>
        <begin position="510"/>
        <end position="540"/>
    </location>
</feature>
<dbReference type="InterPro" id="IPR001715">
    <property type="entry name" value="CH_dom"/>
</dbReference>
<organism evidence="3 4">
    <name type="scientific">Trypanosoma theileri</name>
    <dbReference type="NCBI Taxonomy" id="67003"/>
    <lineage>
        <taxon>Eukaryota</taxon>
        <taxon>Discoba</taxon>
        <taxon>Euglenozoa</taxon>
        <taxon>Kinetoplastea</taxon>
        <taxon>Metakinetoplastina</taxon>
        <taxon>Trypanosomatida</taxon>
        <taxon>Trypanosomatidae</taxon>
        <taxon>Trypanosoma</taxon>
    </lineage>
</organism>
<dbReference type="GO" id="GO:0005884">
    <property type="term" value="C:actin filament"/>
    <property type="evidence" value="ECO:0007669"/>
    <property type="project" value="TreeGrafter"/>
</dbReference>
<dbReference type="AlphaFoldDB" id="A0A1X0P353"/>
<feature type="region of interest" description="Disordered" evidence="1">
    <location>
        <begin position="420"/>
        <end position="470"/>
    </location>
</feature>
<dbReference type="Pfam" id="PF00307">
    <property type="entry name" value="CH"/>
    <property type="match status" value="1"/>
</dbReference>
<evidence type="ECO:0000256" key="1">
    <source>
        <dbReference type="SAM" id="MobiDB-lite"/>
    </source>
</evidence>
<evidence type="ECO:0000313" key="3">
    <source>
        <dbReference type="EMBL" id="ORC91315.1"/>
    </source>
</evidence>